<dbReference type="InterPro" id="IPR039426">
    <property type="entry name" value="TonB-dep_rcpt-like"/>
</dbReference>
<evidence type="ECO:0000256" key="11">
    <source>
        <dbReference type="PROSITE-ProRule" id="PRU01360"/>
    </source>
</evidence>
<dbReference type="Pfam" id="PF07715">
    <property type="entry name" value="Plug"/>
    <property type="match status" value="1"/>
</dbReference>
<keyword evidence="4" id="KW-0410">Iron transport</keyword>
<gene>
    <name evidence="13" type="ORF">C0V82_03790</name>
</gene>
<keyword evidence="3 11" id="KW-1134">Transmembrane beta strand</keyword>
<dbReference type="PROSITE" id="PS52016">
    <property type="entry name" value="TONB_DEPENDENT_REC_3"/>
    <property type="match status" value="1"/>
</dbReference>
<dbReference type="RefSeq" id="WP_102111183.1">
    <property type="nucleotide sequence ID" value="NZ_BMGN01000004.1"/>
</dbReference>
<keyword evidence="14" id="KW-1185">Reference proteome</keyword>
<keyword evidence="13" id="KW-0675">Receptor</keyword>
<dbReference type="GO" id="GO:0006826">
    <property type="term" value="P:iron ion transport"/>
    <property type="evidence" value="ECO:0007669"/>
    <property type="project" value="UniProtKB-KW"/>
</dbReference>
<organism evidence="13 14">
    <name type="scientific">Niveispirillum cyanobacteriorum</name>
    <dbReference type="NCBI Taxonomy" id="1612173"/>
    <lineage>
        <taxon>Bacteria</taxon>
        <taxon>Pseudomonadati</taxon>
        <taxon>Pseudomonadota</taxon>
        <taxon>Alphaproteobacteria</taxon>
        <taxon>Rhodospirillales</taxon>
        <taxon>Azospirillaceae</taxon>
        <taxon>Niveispirillum</taxon>
    </lineage>
</organism>
<name>A0A2K9N8I0_9PROT</name>
<evidence type="ECO:0000256" key="8">
    <source>
        <dbReference type="ARBA" id="ARBA00023077"/>
    </source>
</evidence>
<keyword evidence="7" id="KW-0406">Ion transport</keyword>
<comment type="subcellular location">
    <subcellularLocation>
        <location evidence="1 11">Cell outer membrane</location>
        <topology evidence="1 11">Multi-pass membrane protein</topology>
    </subcellularLocation>
</comment>
<dbReference type="InterPro" id="IPR036942">
    <property type="entry name" value="Beta-barrel_TonB_sf"/>
</dbReference>
<dbReference type="EMBL" id="CP025611">
    <property type="protein sequence ID" value="AUN29453.1"/>
    <property type="molecule type" value="Genomic_DNA"/>
</dbReference>
<dbReference type="InterPro" id="IPR000531">
    <property type="entry name" value="Beta-barrel_TonB"/>
</dbReference>
<dbReference type="CDD" id="cd01347">
    <property type="entry name" value="ligand_gated_channel"/>
    <property type="match status" value="1"/>
</dbReference>
<evidence type="ECO:0000313" key="14">
    <source>
        <dbReference type="Proteomes" id="UP000234752"/>
    </source>
</evidence>
<evidence type="ECO:0000256" key="10">
    <source>
        <dbReference type="ARBA" id="ARBA00023237"/>
    </source>
</evidence>
<dbReference type="SUPFAM" id="SSF56935">
    <property type="entry name" value="Porins"/>
    <property type="match status" value="1"/>
</dbReference>
<dbReference type="GO" id="GO:0009279">
    <property type="term" value="C:cell outer membrane"/>
    <property type="evidence" value="ECO:0007669"/>
    <property type="project" value="UniProtKB-SubCell"/>
</dbReference>
<dbReference type="Pfam" id="PF00593">
    <property type="entry name" value="TonB_dep_Rec_b-barrel"/>
    <property type="match status" value="1"/>
</dbReference>
<dbReference type="InterPro" id="IPR012910">
    <property type="entry name" value="Plug_dom"/>
</dbReference>
<sequence>MKHPAYRYARILSATTAVMALSLPAMAETAPPGTNLDEIVVTATRRATTIRDIPASVSRVDRNDFEAKATRFIGEELRGLPGLVVKTNDQGTYTDITIRGVPNRVHNDTITVLMDGVPFVTGDDEVDLEQLPFGVVGQVDVVRGPTSALYGRGAIAGTINYITREVTDEPLSQAQAGYGSHNWWNAAAMVQRPTGDVGAILISAQAQGSDGWRDRTDREEQTLFVKQRLDLTEATVLNLTGTYVNTEQGLAGELPTDANGIPVALPGGRKGNWNQDGAGFDKRMWTGTAVLSSAVTENVTSTTRLHARHANTAGKQGFFNPYDPASGTVNFTGFRVDGSTDTYFAEQQVDARLNDTWRVLAGLSAEQVEAHHVETWTGEFDFGPRFYTQRRNAQTGAHVDANLWQSDYLLNANARNRTQAAFAQVDGDWGDVAASIGARLDRFQRKVHYGPSGSGYGPDPEVTVKDSDSHVSPKASLRWRVNDLLTAYAAFGEGFSPGFGPIWSFRNRNKDLNPEIARNIEAGLKGQTADGRFTASITAYQLRRSDLLQLLPVGGSARTINNGRQRSRGVEVEASADLGNGTAVNLTYGFTEAIWTENAFLEPDTNRPFDFTGKDVAGVPRHAGRVEIVQAVPDVPVTLRAWADISGDYAYDGANSRKAGGYMLTNAAITWTALDGLDLTLTGRNLFDRRVNTVVANNDGPFAYFPQPPREWVLMGTVRF</sequence>
<dbReference type="KEGG" id="ncb:C0V82_03790"/>
<dbReference type="Gene3D" id="2.40.170.20">
    <property type="entry name" value="TonB-dependent receptor, beta-barrel domain"/>
    <property type="match status" value="1"/>
</dbReference>
<accession>A0A2K9N8I0</accession>
<dbReference type="Gene3D" id="2.170.130.10">
    <property type="entry name" value="TonB-dependent receptor, plug domain"/>
    <property type="match status" value="1"/>
</dbReference>
<keyword evidence="5 11" id="KW-0812">Transmembrane</keyword>
<reference evidence="13 14" key="1">
    <citation type="submission" date="2017-12" db="EMBL/GenBank/DDBJ databases">
        <title>Genomes of bacteria within cyanobacterial aggregates.</title>
        <authorList>
            <person name="Cai H."/>
        </authorList>
    </citation>
    <scope>NUCLEOTIDE SEQUENCE [LARGE SCALE GENOMIC DNA]</scope>
    <source>
        <strain evidence="13 14">TH16</strain>
    </source>
</reference>
<keyword evidence="9 11" id="KW-0472">Membrane</keyword>
<keyword evidence="10 11" id="KW-0998">Cell outer membrane</keyword>
<keyword evidence="2 11" id="KW-0813">Transport</keyword>
<dbReference type="Proteomes" id="UP000234752">
    <property type="component" value="Chromosome eg_1"/>
</dbReference>
<evidence type="ECO:0000256" key="3">
    <source>
        <dbReference type="ARBA" id="ARBA00022452"/>
    </source>
</evidence>
<evidence type="ECO:0000256" key="5">
    <source>
        <dbReference type="ARBA" id="ARBA00022692"/>
    </source>
</evidence>
<comment type="similarity">
    <text evidence="11 12">Belongs to the TonB-dependent receptor family.</text>
</comment>
<dbReference type="PANTHER" id="PTHR32552">
    <property type="entry name" value="FERRICHROME IRON RECEPTOR-RELATED"/>
    <property type="match status" value="1"/>
</dbReference>
<proteinExistence type="inferred from homology"/>
<evidence type="ECO:0000256" key="4">
    <source>
        <dbReference type="ARBA" id="ARBA00022496"/>
    </source>
</evidence>
<evidence type="ECO:0000256" key="2">
    <source>
        <dbReference type="ARBA" id="ARBA00022448"/>
    </source>
</evidence>
<dbReference type="PANTHER" id="PTHR32552:SF81">
    <property type="entry name" value="TONB-DEPENDENT OUTER MEMBRANE RECEPTOR"/>
    <property type="match status" value="1"/>
</dbReference>
<evidence type="ECO:0000313" key="13">
    <source>
        <dbReference type="EMBL" id="AUN29453.1"/>
    </source>
</evidence>
<dbReference type="OrthoDB" id="9760333at2"/>
<evidence type="ECO:0000256" key="7">
    <source>
        <dbReference type="ARBA" id="ARBA00023065"/>
    </source>
</evidence>
<keyword evidence="8 12" id="KW-0798">TonB box</keyword>
<evidence type="ECO:0000256" key="1">
    <source>
        <dbReference type="ARBA" id="ARBA00004571"/>
    </source>
</evidence>
<dbReference type="AlphaFoldDB" id="A0A2K9N8I0"/>
<evidence type="ECO:0000256" key="6">
    <source>
        <dbReference type="ARBA" id="ARBA00023004"/>
    </source>
</evidence>
<evidence type="ECO:0000256" key="9">
    <source>
        <dbReference type="ARBA" id="ARBA00023136"/>
    </source>
</evidence>
<dbReference type="InterPro" id="IPR037066">
    <property type="entry name" value="Plug_dom_sf"/>
</dbReference>
<keyword evidence="6" id="KW-0408">Iron</keyword>
<evidence type="ECO:0000256" key="12">
    <source>
        <dbReference type="RuleBase" id="RU003357"/>
    </source>
</evidence>
<protein>
    <submittedName>
        <fullName evidence="13">TonB-dependent receptor</fullName>
    </submittedName>
</protein>